<gene>
    <name evidence="3" type="ORF">ABID16_004135</name>
</gene>
<dbReference type="PANTHER" id="PTHR12128:SF67">
    <property type="entry name" value="BLR3884 PROTEIN"/>
    <property type="match status" value="1"/>
</dbReference>
<protein>
    <submittedName>
        <fullName evidence="3">4-hydroxy-tetrahydrodipicolinate synthase</fullName>
        <ecNumber evidence="3">4.3.3.7</ecNumber>
    </submittedName>
</protein>
<dbReference type="EMBL" id="JBEPMB010000009">
    <property type="protein sequence ID" value="MET3615788.1"/>
    <property type="molecule type" value="Genomic_DNA"/>
</dbReference>
<evidence type="ECO:0000313" key="4">
    <source>
        <dbReference type="Proteomes" id="UP001549047"/>
    </source>
</evidence>
<accession>A0ABV2J4Z0</accession>
<dbReference type="PRINTS" id="PR00146">
    <property type="entry name" value="DHPICSNTHASE"/>
</dbReference>
<evidence type="ECO:0000256" key="1">
    <source>
        <dbReference type="ARBA" id="ARBA00023239"/>
    </source>
</evidence>
<comment type="caution">
    <text evidence="3">The sequence shown here is derived from an EMBL/GenBank/DDBJ whole genome shotgun (WGS) entry which is preliminary data.</text>
</comment>
<comment type="similarity">
    <text evidence="2">Belongs to the DapA family.</text>
</comment>
<dbReference type="SMART" id="SM01130">
    <property type="entry name" value="DHDPS"/>
    <property type="match status" value="1"/>
</dbReference>
<dbReference type="InterPro" id="IPR002220">
    <property type="entry name" value="DapA-like"/>
</dbReference>
<name>A0ABV2J4Z0_9HYPH</name>
<evidence type="ECO:0000256" key="2">
    <source>
        <dbReference type="PIRNR" id="PIRNR001365"/>
    </source>
</evidence>
<dbReference type="Pfam" id="PF00701">
    <property type="entry name" value="DHDPS"/>
    <property type="match status" value="1"/>
</dbReference>
<dbReference type="CDD" id="cd00408">
    <property type="entry name" value="DHDPS-like"/>
    <property type="match status" value="1"/>
</dbReference>
<dbReference type="PANTHER" id="PTHR12128">
    <property type="entry name" value="DIHYDRODIPICOLINATE SYNTHASE"/>
    <property type="match status" value="1"/>
</dbReference>
<dbReference type="PIRSF" id="PIRSF001365">
    <property type="entry name" value="DHDPS"/>
    <property type="match status" value="1"/>
</dbReference>
<reference evidence="3 4" key="1">
    <citation type="submission" date="2024-06" db="EMBL/GenBank/DDBJ databases">
        <title>Genomic Encyclopedia of Type Strains, Phase IV (KMG-IV): sequencing the most valuable type-strain genomes for metagenomic binning, comparative biology and taxonomic classification.</title>
        <authorList>
            <person name="Goeker M."/>
        </authorList>
    </citation>
    <scope>NUCLEOTIDE SEQUENCE [LARGE SCALE GENOMIC DNA]</scope>
    <source>
        <strain evidence="3 4">DSM 29780</strain>
    </source>
</reference>
<dbReference type="InterPro" id="IPR013785">
    <property type="entry name" value="Aldolase_TIM"/>
</dbReference>
<dbReference type="EC" id="4.3.3.7" evidence="3"/>
<keyword evidence="4" id="KW-1185">Reference proteome</keyword>
<dbReference type="SUPFAM" id="SSF51569">
    <property type="entry name" value="Aldolase"/>
    <property type="match status" value="1"/>
</dbReference>
<dbReference type="GO" id="GO:0008840">
    <property type="term" value="F:4-hydroxy-tetrahydrodipicolinate synthase activity"/>
    <property type="evidence" value="ECO:0007669"/>
    <property type="project" value="UniProtKB-EC"/>
</dbReference>
<evidence type="ECO:0000313" key="3">
    <source>
        <dbReference type="EMBL" id="MET3615788.1"/>
    </source>
</evidence>
<sequence>MQGVIAAVPTPLSEGYEPVRAPFIAHCQWLLDNGCDGLNILGSTGEANLFDGETRRTVMRWAAEDLPRGRLMVGTGTPSLVETIELTRHAARLGYPVALVLPPYYYKPLTNDGLVAWYMALHEALGDSTIEIYFYNYPQMTGITIPADVIARLRQLAPTRFTGIKDSSGDLAYCRALAVTFPGFAVFPSSEISLGEAAQSGFAGCISATTNQTSAQAARVWRHRSAPSKAELEDMSAIRGAIAGPALVASVKALVAERTGDPIWTRVMPPFISLTDEQRAALAANVLRVELPRAS</sequence>
<keyword evidence="1 2" id="KW-0456">Lyase</keyword>
<dbReference type="RefSeq" id="WP_354558254.1">
    <property type="nucleotide sequence ID" value="NZ_JBEPMB010000009.1"/>
</dbReference>
<proteinExistence type="inferred from homology"/>
<dbReference type="Proteomes" id="UP001549047">
    <property type="component" value="Unassembled WGS sequence"/>
</dbReference>
<organism evidence="3 4">
    <name type="scientific">Rhizobium aquaticum</name>
    <dbReference type="NCBI Taxonomy" id="1549636"/>
    <lineage>
        <taxon>Bacteria</taxon>
        <taxon>Pseudomonadati</taxon>
        <taxon>Pseudomonadota</taxon>
        <taxon>Alphaproteobacteria</taxon>
        <taxon>Hyphomicrobiales</taxon>
        <taxon>Rhizobiaceae</taxon>
        <taxon>Rhizobium/Agrobacterium group</taxon>
        <taxon>Rhizobium</taxon>
    </lineage>
</organism>
<dbReference type="Gene3D" id="3.20.20.70">
    <property type="entry name" value="Aldolase class I"/>
    <property type="match status" value="1"/>
</dbReference>